<feature type="transmembrane region" description="Helical" evidence="2">
    <location>
        <begin position="93"/>
        <end position="117"/>
    </location>
</feature>
<feature type="compositionally biased region" description="Gly residues" evidence="1">
    <location>
        <begin position="227"/>
        <end position="254"/>
    </location>
</feature>
<feature type="region of interest" description="Disordered" evidence="1">
    <location>
        <begin position="203"/>
        <end position="264"/>
    </location>
</feature>
<feature type="region of interest" description="Disordered" evidence="1">
    <location>
        <begin position="145"/>
        <end position="165"/>
    </location>
</feature>
<dbReference type="RefSeq" id="WP_092498677.1">
    <property type="nucleotide sequence ID" value="NZ_FOFG01000014.1"/>
</dbReference>
<keyword evidence="4" id="KW-1185">Reference proteome</keyword>
<evidence type="ECO:0000256" key="2">
    <source>
        <dbReference type="SAM" id="Phobius"/>
    </source>
</evidence>
<protein>
    <submittedName>
        <fullName evidence="3">Phage-related protein, tail component</fullName>
    </submittedName>
</protein>
<organism evidence="3 4">
    <name type="scientific">Faunimonas pinastri</name>
    <dbReference type="NCBI Taxonomy" id="1855383"/>
    <lineage>
        <taxon>Bacteria</taxon>
        <taxon>Pseudomonadati</taxon>
        <taxon>Pseudomonadota</taxon>
        <taxon>Alphaproteobacteria</taxon>
        <taxon>Hyphomicrobiales</taxon>
        <taxon>Afifellaceae</taxon>
        <taxon>Faunimonas</taxon>
    </lineage>
</organism>
<feature type="compositionally biased region" description="Low complexity" evidence="1">
    <location>
        <begin position="255"/>
        <end position="264"/>
    </location>
</feature>
<dbReference type="OrthoDB" id="8227988at2"/>
<evidence type="ECO:0000256" key="1">
    <source>
        <dbReference type="SAM" id="MobiDB-lite"/>
    </source>
</evidence>
<evidence type="ECO:0000313" key="4">
    <source>
        <dbReference type="Proteomes" id="UP000199647"/>
    </source>
</evidence>
<dbReference type="AlphaFoldDB" id="A0A1H9N3A8"/>
<keyword evidence="2" id="KW-0812">Transmembrane</keyword>
<feature type="transmembrane region" description="Helical" evidence="2">
    <location>
        <begin position="123"/>
        <end position="143"/>
    </location>
</feature>
<proteinExistence type="predicted"/>
<evidence type="ECO:0000313" key="3">
    <source>
        <dbReference type="EMBL" id="SER29873.1"/>
    </source>
</evidence>
<dbReference type="EMBL" id="FOFG01000014">
    <property type="protein sequence ID" value="SER29873.1"/>
    <property type="molecule type" value="Genomic_DNA"/>
</dbReference>
<feature type="compositionally biased region" description="Low complexity" evidence="1">
    <location>
        <begin position="203"/>
        <end position="226"/>
    </location>
</feature>
<dbReference type="STRING" id="1855383.SAMN05216548_114146"/>
<gene>
    <name evidence="3" type="ORF">SAMN05216548_114146</name>
</gene>
<accession>A0A1H9N3A8</accession>
<name>A0A1H9N3A8_9HYPH</name>
<keyword evidence="2" id="KW-0472">Membrane</keyword>
<keyword evidence="2" id="KW-1133">Transmembrane helix</keyword>
<sequence length="264" mass="25965">MREVVLYGRLKKKFGGPFKLEVATAGEAIRALNVCLKGFAQELEKGAYEVVRGARKSGMHLELGDVNEFRLGKADLHIVPVLKGSKSGGVMKAILGVALVGAAIFFAPAAGGLSAAIGSTGLTYGNMAMVGVALSLAGVSSMLTSKNKSKKSDSDTSFTVNGPGNSYEQGNSVPLIYGEVITGSQLISGGLDIENIGAWTEAGNSSGSTSGNSAWNASSSGSSSGSSGTGVSTGGNGGSSGSSGAGGDAGGTAGSGNTAWGPGS</sequence>
<reference evidence="3 4" key="1">
    <citation type="submission" date="2016-10" db="EMBL/GenBank/DDBJ databases">
        <authorList>
            <person name="de Groot N.N."/>
        </authorList>
    </citation>
    <scope>NUCLEOTIDE SEQUENCE [LARGE SCALE GENOMIC DNA]</scope>
    <source>
        <strain evidence="3 4">A52C2</strain>
    </source>
</reference>
<dbReference type="Proteomes" id="UP000199647">
    <property type="component" value="Unassembled WGS sequence"/>
</dbReference>